<proteinExistence type="predicted"/>
<sequence>MVLQINGDGSYSVVPKLGQTSSPSPFPMVPTVTRPLFRRPRSVATRTNNSGATISWQNVKPSPLSAPQRPQQRLFPKMGFATRSSGASETIVKLPTLGATAAPTRHVPTSVNSSSTLEKAPKKEVAVEYVDVSKVERRGTLWGIVAPVDLVFAKRENGLFYSGHVKSRGDRPNSWKITFDNGLECSVSDSEILPIRILGAGTIVTYPAESFHIPPRLAQVVGQKIELNRALKSFSVKYAIKFKGNEQPIWATRDELCLAESTAITLRRGYALLRAGTEDYKQGIANVARHPVITKKEPN</sequence>
<name>A0A1D2MYM9_ORCCI</name>
<feature type="compositionally biased region" description="Polar residues" evidence="1">
    <location>
        <begin position="44"/>
        <end position="60"/>
    </location>
</feature>
<evidence type="ECO:0000256" key="1">
    <source>
        <dbReference type="SAM" id="MobiDB-lite"/>
    </source>
</evidence>
<evidence type="ECO:0000313" key="3">
    <source>
        <dbReference type="Proteomes" id="UP000094527"/>
    </source>
</evidence>
<dbReference type="Proteomes" id="UP000094527">
    <property type="component" value="Unassembled WGS sequence"/>
</dbReference>
<comment type="caution">
    <text evidence="2">The sequence shown here is derived from an EMBL/GenBank/DDBJ whole genome shotgun (WGS) entry which is preliminary data.</text>
</comment>
<dbReference type="EMBL" id="LJIJ01000381">
    <property type="protein sequence ID" value="ODM98110.1"/>
    <property type="molecule type" value="Genomic_DNA"/>
</dbReference>
<feature type="region of interest" description="Disordered" evidence="1">
    <location>
        <begin position="43"/>
        <end position="69"/>
    </location>
</feature>
<keyword evidence="3" id="KW-1185">Reference proteome</keyword>
<dbReference type="AlphaFoldDB" id="A0A1D2MYM9"/>
<gene>
    <name evidence="2" type="ORF">Ocin01_08576</name>
</gene>
<evidence type="ECO:0000313" key="2">
    <source>
        <dbReference type="EMBL" id="ODM98110.1"/>
    </source>
</evidence>
<organism evidence="2 3">
    <name type="scientific">Orchesella cincta</name>
    <name type="common">Springtail</name>
    <name type="synonym">Podura cincta</name>
    <dbReference type="NCBI Taxonomy" id="48709"/>
    <lineage>
        <taxon>Eukaryota</taxon>
        <taxon>Metazoa</taxon>
        <taxon>Ecdysozoa</taxon>
        <taxon>Arthropoda</taxon>
        <taxon>Hexapoda</taxon>
        <taxon>Collembola</taxon>
        <taxon>Entomobryomorpha</taxon>
        <taxon>Entomobryoidea</taxon>
        <taxon>Orchesellidae</taxon>
        <taxon>Orchesellinae</taxon>
        <taxon>Orchesella</taxon>
    </lineage>
</organism>
<reference evidence="2 3" key="1">
    <citation type="journal article" date="2016" name="Genome Biol. Evol.">
        <title>Gene Family Evolution Reflects Adaptation to Soil Environmental Stressors in the Genome of the Collembolan Orchesella cincta.</title>
        <authorList>
            <person name="Faddeeva-Vakhrusheva A."/>
            <person name="Derks M.F."/>
            <person name="Anvar S.Y."/>
            <person name="Agamennone V."/>
            <person name="Suring W."/>
            <person name="Smit S."/>
            <person name="van Straalen N.M."/>
            <person name="Roelofs D."/>
        </authorList>
    </citation>
    <scope>NUCLEOTIDE SEQUENCE [LARGE SCALE GENOMIC DNA]</scope>
    <source>
        <tissue evidence="2">Mixed pool</tissue>
    </source>
</reference>
<accession>A0A1D2MYM9</accession>
<protein>
    <submittedName>
        <fullName evidence="2">Tumor suppressor p53-binding protein 1</fullName>
    </submittedName>
</protein>